<evidence type="ECO:0000256" key="1">
    <source>
        <dbReference type="SAM" id="MobiDB-lite"/>
    </source>
</evidence>
<keyword evidence="2" id="KW-0732">Signal</keyword>
<evidence type="ECO:0000313" key="3">
    <source>
        <dbReference type="EMBL" id="SHE97609.1"/>
    </source>
</evidence>
<dbReference type="PANTHER" id="PTHR11884:SF1">
    <property type="entry name" value="GOLGI APPARATUS PROTEIN 1"/>
    <property type="match status" value="1"/>
</dbReference>
<feature type="compositionally biased region" description="Low complexity" evidence="1">
    <location>
        <begin position="81"/>
        <end position="91"/>
    </location>
</feature>
<feature type="compositionally biased region" description="Pro residues" evidence="1">
    <location>
        <begin position="92"/>
        <end position="111"/>
    </location>
</feature>
<name>A0A1M4XVV2_9HYPH</name>
<dbReference type="EMBL" id="FQUP01000001">
    <property type="protein sequence ID" value="SHE97609.1"/>
    <property type="molecule type" value="Genomic_DNA"/>
</dbReference>
<feature type="compositionally biased region" description="Pro residues" evidence="1">
    <location>
        <begin position="118"/>
        <end position="127"/>
    </location>
</feature>
<feature type="signal peptide" evidence="2">
    <location>
        <begin position="1"/>
        <end position="27"/>
    </location>
</feature>
<accession>A0A1M4XVV2</accession>
<evidence type="ECO:0000256" key="2">
    <source>
        <dbReference type="SAM" id="SignalP"/>
    </source>
</evidence>
<evidence type="ECO:0000313" key="4">
    <source>
        <dbReference type="Proteomes" id="UP000184485"/>
    </source>
</evidence>
<dbReference type="STRING" id="1122133.SAMN02745157_1355"/>
<feature type="chain" id="PRO_5009908343" description="Cysteine rich repeat-containing protein" evidence="2">
    <location>
        <begin position="28"/>
        <end position="183"/>
    </location>
</feature>
<organism evidence="3 4">
    <name type="scientific">Kaistia soli DSM 19436</name>
    <dbReference type="NCBI Taxonomy" id="1122133"/>
    <lineage>
        <taxon>Bacteria</taxon>
        <taxon>Pseudomonadati</taxon>
        <taxon>Pseudomonadota</taxon>
        <taxon>Alphaproteobacteria</taxon>
        <taxon>Hyphomicrobiales</taxon>
        <taxon>Kaistiaceae</taxon>
        <taxon>Kaistia</taxon>
    </lineage>
</organism>
<dbReference type="AlphaFoldDB" id="A0A1M4XVV2"/>
<dbReference type="RefSeq" id="WP_073051913.1">
    <property type="nucleotide sequence ID" value="NZ_FQUP01000001.1"/>
</dbReference>
<dbReference type="OrthoDB" id="7997566at2"/>
<keyword evidence="4" id="KW-1185">Reference proteome</keyword>
<gene>
    <name evidence="3" type="ORF">SAMN02745157_1355</name>
</gene>
<evidence type="ECO:0008006" key="5">
    <source>
        <dbReference type="Google" id="ProtNLM"/>
    </source>
</evidence>
<sequence length="183" mass="18257">MSEAVAHSLRIVATVIALPLLGSMASAAPTSAQQSAIKSSCQSDYRANCASVPPGGSAALQCLQQNLGKLSPSCQQAVTAASGGAAPAPTAANPPPPPPGATPGAPPPPKAPTSAAKAPPPPPPPVQMSPRQEAMLVRQYCRADFARYCSTVRLGAGNGAACLRANAARLSRGCQQALAAAMR</sequence>
<dbReference type="Proteomes" id="UP000184485">
    <property type="component" value="Unassembled WGS sequence"/>
</dbReference>
<reference evidence="3 4" key="1">
    <citation type="submission" date="2016-11" db="EMBL/GenBank/DDBJ databases">
        <authorList>
            <person name="Jaros S."/>
            <person name="Januszkiewicz K."/>
            <person name="Wedrychowicz H."/>
        </authorList>
    </citation>
    <scope>NUCLEOTIDE SEQUENCE [LARGE SCALE GENOMIC DNA]</scope>
    <source>
        <strain evidence="3 4">DSM 19436</strain>
    </source>
</reference>
<dbReference type="PANTHER" id="PTHR11884">
    <property type="entry name" value="SELECTIN LIGAND RELATED"/>
    <property type="match status" value="1"/>
</dbReference>
<feature type="region of interest" description="Disordered" evidence="1">
    <location>
        <begin position="81"/>
        <end position="130"/>
    </location>
</feature>
<protein>
    <recommendedName>
        <fullName evidence="5">Cysteine rich repeat-containing protein</fullName>
    </recommendedName>
</protein>
<proteinExistence type="predicted"/>
<dbReference type="InterPro" id="IPR039728">
    <property type="entry name" value="GLG1"/>
</dbReference>